<dbReference type="PANTHER" id="PTHR43077">
    <property type="entry name" value="TRANSPORT PERMEASE YVFS-RELATED"/>
    <property type="match status" value="1"/>
</dbReference>
<keyword evidence="8" id="KW-1185">Reference proteome</keyword>
<keyword evidence="4 5" id="KW-0472">Membrane</keyword>
<dbReference type="AlphaFoldDB" id="A0A0R1K4Y3"/>
<comment type="subcellular location">
    <subcellularLocation>
        <location evidence="1">Membrane</location>
        <topology evidence="1">Multi-pass membrane protein</topology>
    </subcellularLocation>
</comment>
<dbReference type="PATRIC" id="fig|1423775.4.peg.2363"/>
<dbReference type="NCBIfam" id="TIGR03062">
    <property type="entry name" value="pip_yhgE_Cterm"/>
    <property type="match status" value="1"/>
</dbReference>
<dbReference type="PANTHER" id="PTHR43077:SF5">
    <property type="entry name" value="PHAGE INFECTION PROTEIN"/>
    <property type="match status" value="1"/>
</dbReference>
<dbReference type="InterPro" id="IPR017501">
    <property type="entry name" value="Phage_infect_YhgE_C"/>
</dbReference>
<dbReference type="NCBIfam" id="TIGR03061">
    <property type="entry name" value="pip_yhgE_Nterm"/>
    <property type="match status" value="1"/>
</dbReference>
<evidence type="ECO:0000313" key="8">
    <source>
        <dbReference type="Proteomes" id="UP000051248"/>
    </source>
</evidence>
<dbReference type="Proteomes" id="UP000051248">
    <property type="component" value="Unassembled WGS sequence"/>
</dbReference>
<gene>
    <name evidence="7" type="ORF">FD03_GL002324</name>
</gene>
<evidence type="ECO:0000313" key="7">
    <source>
        <dbReference type="EMBL" id="KRK78549.1"/>
    </source>
</evidence>
<evidence type="ECO:0000256" key="5">
    <source>
        <dbReference type="SAM" id="Phobius"/>
    </source>
</evidence>
<reference evidence="7 8" key="1">
    <citation type="journal article" date="2015" name="Genome Announc.">
        <title>Expanding the biotechnology potential of lactobacilli through comparative genomics of 213 strains and associated genera.</title>
        <authorList>
            <person name="Sun Z."/>
            <person name="Harris H.M."/>
            <person name="McCann A."/>
            <person name="Guo C."/>
            <person name="Argimon S."/>
            <person name="Zhang W."/>
            <person name="Yang X."/>
            <person name="Jeffery I.B."/>
            <person name="Cooney J.C."/>
            <person name="Kagawa T.F."/>
            <person name="Liu W."/>
            <person name="Song Y."/>
            <person name="Salvetti E."/>
            <person name="Wrobel A."/>
            <person name="Rasinkangas P."/>
            <person name="Parkhill J."/>
            <person name="Rea M.C."/>
            <person name="O'Sullivan O."/>
            <person name="Ritari J."/>
            <person name="Douillard F.P."/>
            <person name="Paul Ross R."/>
            <person name="Yang R."/>
            <person name="Briner A.E."/>
            <person name="Felis G.E."/>
            <person name="de Vos W.M."/>
            <person name="Barrangou R."/>
            <person name="Klaenhammer T.R."/>
            <person name="Caufield P.W."/>
            <person name="Cui Y."/>
            <person name="Zhang H."/>
            <person name="O'Toole P.W."/>
        </authorList>
    </citation>
    <scope>NUCLEOTIDE SEQUENCE [LARGE SCALE GENOMIC DNA]</scope>
    <source>
        <strain evidence="7 8">DSM 19682</strain>
    </source>
</reference>
<dbReference type="InterPro" id="IPR051328">
    <property type="entry name" value="T7SS_ABC-Transporter"/>
</dbReference>
<accession>A0A0R1K4Y3</accession>
<organism evidence="7 8">
    <name type="scientific">Companilactobacillus nodensis DSM 19682 = JCM 14932 = NBRC 107160</name>
    <dbReference type="NCBI Taxonomy" id="1423775"/>
    <lineage>
        <taxon>Bacteria</taxon>
        <taxon>Bacillati</taxon>
        <taxon>Bacillota</taxon>
        <taxon>Bacilli</taxon>
        <taxon>Lactobacillales</taxon>
        <taxon>Lactobacillaceae</taxon>
        <taxon>Companilactobacillus</taxon>
    </lineage>
</organism>
<evidence type="ECO:0000259" key="6">
    <source>
        <dbReference type="Pfam" id="PF12698"/>
    </source>
</evidence>
<dbReference type="InterPro" id="IPR013525">
    <property type="entry name" value="ABC2_TM"/>
</dbReference>
<sequence>MFTSELRYIFKHDHSLIRILLGILLIPAFYAVIFLSSLWNPYQETKNLPVAVVNTDKTINQGGKKYDFGTQITNSLKRDKSLHFEFISSTKAHKYLNDGKIYMIIKIPENFSKQASNLATPNAKRINLNYYTSAGHSFVAMKMSTTAIEKIQTSLNNKISRLYLNDFIERTNNSGQILKGALASATSPEQLKLIAGKIQPLNSGFKIIDPIRLVHHDNTHVRNNGTGMAPYLMSVALFVGCITLNIIYDTYTPHKEPKNGFHWWIAKMPFLYGFIIVAATIMYALLVFFCGLEPIQVIKTYGFVLLTGITFLSIVTFFNLLFGMTGAWLMLLFMIIQLGGSAGTYPIELSNNFFKAIHPYLPMTISVNAFRNTVSIGSSILSETTIFSILFVLFNLAIILFFHIKNKKTLSVAK</sequence>
<dbReference type="EMBL" id="AZDZ01000022">
    <property type="protein sequence ID" value="KRK78549.1"/>
    <property type="molecule type" value="Genomic_DNA"/>
</dbReference>
<keyword evidence="2 5" id="KW-0812">Transmembrane</keyword>
<dbReference type="InterPro" id="IPR017500">
    <property type="entry name" value="Phage_infect_YhgE_N"/>
</dbReference>
<evidence type="ECO:0000256" key="2">
    <source>
        <dbReference type="ARBA" id="ARBA00022692"/>
    </source>
</evidence>
<feature type="transmembrane region" description="Helical" evidence="5">
    <location>
        <begin position="228"/>
        <end position="248"/>
    </location>
</feature>
<proteinExistence type="predicted"/>
<comment type="caution">
    <text evidence="7">The sequence shown here is derived from an EMBL/GenBank/DDBJ whole genome shotgun (WGS) entry which is preliminary data.</text>
</comment>
<dbReference type="GO" id="GO:0016020">
    <property type="term" value="C:membrane"/>
    <property type="evidence" value="ECO:0007669"/>
    <property type="project" value="UniProtKB-SubCell"/>
</dbReference>
<feature type="transmembrane region" description="Helical" evidence="5">
    <location>
        <begin position="385"/>
        <end position="404"/>
    </location>
</feature>
<keyword evidence="3 5" id="KW-1133">Transmembrane helix</keyword>
<feature type="transmembrane region" description="Helical" evidence="5">
    <location>
        <begin position="301"/>
        <end position="321"/>
    </location>
</feature>
<dbReference type="eggNOG" id="COG1511">
    <property type="taxonomic scope" value="Bacteria"/>
</dbReference>
<dbReference type="STRING" id="1423775.FD03_GL002324"/>
<dbReference type="RefSeq" id="WP_025023868.1">
    <property type="nucleotide sequence ID" value="NZ_AZDZ01000022.1"/>
</dbReference>
<feature type="transmembrane region" description="Helical" evidence="5">
    <location>
        <begin position="269"/>
        <end position="289"/>
    </location>
</feature>
<feature type="transmembrane region" description="Helical" evidence="5">
    <location>
        <begin position="16"/>
        <end position="39"/>
    </location>
</feature>
<name>A0A0R1K4Y3_9LACO</name>
<protein>
    <recommendedName>
        <fullName evidence="6">ABC-2 type transporter transmembrane domain-containing protein</fullName>
    </recommendedName>
</protein>
<dbReference type="Pfam" id="PF12698">
    <property type="entry name" value="ABC2_membrane_3"/>
    <property type="match status" value="1"/>
</dbReference>
<evidence type="ECO:0000256" key="3">
    <source>
        <dbReference type="ARBA" id="ARBA00022989"/>
    </source>
</evidence>
<evidence type="ECO:0000256" key="1">
    <source>
        <dbReference type="ARBA" id="ARBA00004141"/>
    </source>
</evidence>
<feature type="domain" description="ABC-2 type transporter transmembrane" evidence="6">
    <location>
        <begin position="19"/>
        <end position="399"/>
    </location>
</feature>
<evidence type="ECO:0000256" key="4">
    <source>
        <dbReference type="ARBA" id="ARBA00023136"/>
    </source>
</evidence>
<dbReference type="Gene3D" id="3.40.1710.10">
    <property type="entry name" value="abc type-2 transporter like domain"/>
    <property type="match status" value="1"/>
</dbReference>
<dbReference type="GO" id="GO:0140359">
    <property type="term" value="F:ABC-type transporter activity"/>
    <property type="evidence" value="ECO:0007669"/>
    <property type="project" value="InterPro"/>
</dbReference>